<organism evidence="6 7">
    <name type="scientific">Cupriavidus basilensis</name>
    <dbReference type="NCBI Taxonomy" id="68895"/>
    <lineage>
        <taxon>Bacteria</taxon>
        <taxon>Pseudomonadati</taxon>
        <taxon>Pseudomonadota</taxon>
        <taxon>Betaproteobacteria</taxon>
        <taxon>Burkholderiales</taxon>
        <taxon>Burkholderiaceae</taxon>
        <taxon>Cupriavidus</taxon>
    </lineage>
</organism>
<comment type="subcellular location">
    <subcellularLocation>
        <location evidence="1">Membrane</location>
    </subcellularLocation>
</comment>
<dbReference type="GeneID" id="98406224"/>
<dbReference type="PANTHER" id="PTHR30566:SF5">
    <property type="entry name" value="MECHANOSENSITIVE ION CHANNEL PROTEIN 1, MITOCHONDRIAL-RELATED"/>
    <property type="match status" value="1"/>
</dbReference>
<evidence type="ECO:0000256" key="4">
    <source>
        <dbReference type="ARBA" id="ARBA00023136"/>
    </source>
</evidence>
<name>A0A643G1N7_9BURK</name>
<dbReference type="EMBL" id="CP062804">
    <property type="protein sequence ID" value="QOT79906.1"/>
    <property type="molecule type" value="Genomic_DNA"/>
</dbReference>
<gene>
    <name evidence="6" type="ORF">F7R26_035215</name>
</gene>
<evidence type="ECO:0000313" key="7">
    <source>
        <dbReference type="Proteomes" id="UP000397656"/>
    </source>
</evidence>
<dbReference type="InterPro" id="IPR023408">
    <property type="entry name" value="MscS_beta-dom_sf"/>
</dbReference>
<dbReference type="RefSeq" id="WP_150985146.1">
    <property type="nucleotide sequence ID" value="NZ_CP062804.1"/>
</dbReference>
<keyword evidence="4" id="KW-0472">Membrane</keyword>
<keyword evidence="2" id="KW-0812">Transmembrane</keyword>
<dbReference type="AlphaFoldDB" id="A0A643G1N7"/>
<evidence type="ECO:0000313" key="6">
    <source>
        <dbReference type="EMBL" id="QOT79906.1"/>
    </source>
</evidence>
<dbReference type="Gene3D" id="2.30.30.60">
    <property type="match status" value="1"/>
</dbReference>
<keyword evidence="3" id="KW-1133">Transmembrane helix</keyword>
<sequence>MNLPFNDSYLLHIALSVGIVLAGMLAVKFINRFFQARQQGDKDNRGSYRTWTVASRNAVAAVVFLLLLGIWVSELKSVAISLTAFAVALVIGGKELVMCFLGAFLRMMARPFQLGDIVEIGPHSGEVVDMDALTTTLVEIAGARQFTGSTVQIPNSMLLTVAVRNHSQAGKYTLDTLRIPLPEKSDPDRVEADLIAITEEVCAGFLAEARHSLEEYGGSRFLDLSQFEPRVMFEAMAADRLDALVRFPVPVASRLSIAQQILRKYHQRRNAEPAADVAAAEPAPAPAQQDKAASHS</sequence>
<dbReference type="InterPro" id="IPR010920">
    <property type="entry name" value="LSM_dom_sf"/>
</dbReference>
<dbReference type="PANTHER" id="PTHR30566">
    <property type="entry name" value="YNAI-RELATED MECHANOSENSITIVE ION CHANNEL"/>
    <property type="match status" value="1"/>
</dbReference>
<reference evidence="6 7" key="1">
    <citation type="submission" date="2020-10" db="EMBL/GenBank/DDBJ databases">
        <title>Complete genome sequence of Cupriavidus basilensis CCUG 49340T.</title>
        <authorList>
            <person name="Salva-Serra F."/>
            <person name="Donoso R.A."/>
            <person name="Cho K.H."/>
            <person name="Yoo J.A."/>
            <person name="Lee K."/>
            <person name="Yoon S.-H."/>
            <person name="Perez-Pantoja D."/>
            <person name="Moore E.R.B."/>
        </authorList>
    </citation>
    <scope>NUCLEOTIDE SEQUENCE [LARGE SCALE GENOMIC DNA]</scope>
    <source>
        <strain evidence="7">CCUG 49340</strain>
    </source>
</reference>
<feature type="domain" description="Mechanosensitive ion channel MscS" evidence="5">
    <location>
        <begin position="96"/>
        <end position="167"/>
    </location>
</feature>
<protein>
    <submittedName>
        <fullName evidence="6">Mechanosensitive ion channel</fullName>
    </submittedName>
</protein>
<evidence type="ECO:0000256" key="1">
    <source>
        <dbReference type="ARBA" id="ARBA00004370"/>
    </source>
</evidence>
<evidence type="ECO:0000256" key="3">
    <source>
        <dbReference type="ARBA" id="ARBA00022989"/>
    </source>
</evidence>
<dbReference type="Proteomes" id="UP000397656">
    <property type="component" value="Chromosome 2"/>
</dbReference>
<dbReference type="InterPro" id="IPR006685">
    <property type="entry name" value="MscS_channel_2nd"/>
</dbReference>
<dbReference type="Pfam" id="PF00924">
    <property type="entry name" value="MS_channel_2nd"/>
    <property type="match status" value="1"/>
</dbReference>
<dbReference type="SUPFAM" id="SSF50182">
    <property type="entry name" value="Sm-like ribonucleoproteins"/>
    <property type="match status" value="1"/>
</dbReference>
<accession>A0A643G1N7</accession>
<evidence type="ECO:0000256" key="2">
    <source>
        <dbReference type="ARBA" id="ARBA00022692"/>
    </source>
</evidence>
<dbReference type="GO" id="GO:0016020">
    <property type="term" value="C:membrane"/>
    <property type="evidence" value="ECO:0007669"/>
    <property type="project" value="UniProtKB-SubCell"/>
</dbReference>
<dbReference type="GO" id="GO:0008381">
    <property type="term" value="F:mechanosensitive monoatomic ion channel activity"/>
    <property type="evidence" value="ECO:0007669"/>
    <property type="project" value="UniProtKB-ARBA"/>
</dbReference>
<evidence type="ECO:0000259" key="5">
    <source>
        <dbReference type="Pfam" id="PF00924"/>
    </source>
</evidence>
<proteinExistence type="predicted"/>